<dbReference type="RefSeq" id="WP_173160186.1">
    <property type="nucleotide sequence ID" value="NZ_AP022871.1"/>
</dbReference>
<evidence type="ECO:0000256" key="3">
    <source>
        <dbReference type="ARBA" id="ARBA00022989"/>
    </source>
</evidence>
<feature type="transmembrane region" description="Helical" evidence="5">
    <location>
        <begin position="230"/>
        <end position="252"/>
    </location>
</feature>
<feature type="transmembrane region" description="Helical" evidence="5">
    <location>
        <begin position="37"/>
        <end position="59"/>
    </location>
</feature>
<dbReference type="Proteomes" id="UP000503011">
    <property type="component" value="Chromosome"/>
</dbReference>
<accession>A0A6F8YRG3</accession>
<evidence type="ECO:0000313" key="7">
    <source>
        <dbReference type="EMBL" id="BCB88649.1"/>
    </source>
</evidence>
<name>A0A6F8YRG3_9ACTN</name>
<evidence type="ECO:0000256" key="5">
    <source>
        <dbReference type="SAM" id="Phobius"/>
    </source>
</evidence>
<feature type="transmembrane region" description="Helical" evidence="5">
    <location>
        <begin position="109"/>
        <end position="135"/>
    </location>
</feature>
<organism evidence="7 8">
    <name type="scientific">Phytohabitans suffuscus</name>
    <dbReference type="NCBI Taxonomy" id="624315"/>
    <lineage>
        <taxon>Bacteria</taxon>
        <taxon>Bacillati</taxon>
        <taxon>Actinomycetota</taxon>
        <taxon>Actinomycetes</taxon>
        <taxon>Micromonosporales</taxon>
        <taxon>Micromonosporaceae</taxon>
    </lineage>
</organism>
<evidence type="ECO:0000256" key="4">
    <source>
        <dbReference type="ARBA" id="ARBA00023136"/>
    </source>
</evidence>
<comment type="subcellular location">
    <subcellularLocation>
        <location evidence="1">Membrane</location>
        <topology evidence="1">Multi-pass membrane protein</topology>
    </subcellularLocation>
</comment>
<dbReference type="AlphaFoldDB" id="A0A6F8YRG3"/>
<reference evidence="7 8" key="2">
    <citation type="submission" date="2020-03" db="EMBL/GenBank/DDBJ databases">
        <authorList>
            <person name="Ichikawa N."/>
            <person name="Kimura A."/>
            <person name="Kitahashi Y."/>
            <person name="Uohara A."/>
        </authorList>
    </citation>
    <scope>NUCLEOTIDE SEQUENCE [LARGE SCALE GENOMIC DNA]</scope>
    <source>
        <strain evidence="7 8">NBRC 105367</strain>
    </source>
</reference>
<evidence type="ECO:0000256" key="2">
    <source>
        <dbReference type="ARBA" id="ARBA00022692"/>
    </source>
</evidence>
<keyword evidence="3 5" id="KW-1133">Transmembrane helix</keyword>
<dbReference type="Pfam" id="PF01061">
    <property type="entry name" value="ABC2_membrane"/>
    <property type="match status" value="1"/>
</dbReference>
<proteinExistence type="predicted"/>
<dbReference type="GO" id="GO:0140359">
    <property type="term" value="F:ABC-type transporter activity"/>
    <property type="evidence" value="ECO:0007669"/>
    <property type="project" value="InterPro"/>
</dbReference>
<dbReference type="InterPro" id="IPR013525">
    <property type="entry name" value="ABC2_TM"/>
</dbReference>
<protein>
    <recommendedName>
        <fullName evidence="6">ABC-2 type transporter transmembrane domain-containing protein</fullName>
    </recommendedName>
</protein>
<sequence length="268" mass="28605">MSSGRLRRYPASGLLWRYGETIRAGYLDHRTANPWRLNAIITWPRAILQCYFFVLLGASSDRSRLAFAFVGAVVLSLTLPTIVSIGSVPMSDKWMGTFHRIRLGQLPAFTVFALRAVPYLLDALIMMALCALAVGTLTGQLVLAVKLLALAPVLMLLAATSAAAGLAVASAAIPNKADVLLGNTMMYLIVAAGGVIVPPGRIPWLDTIGQFLPIRNGLLAVRALLDGGPWAAHLLAEIGVGVAWALLGVLGYRLHIGLSRRRGLDAFA</sequence>
<evidence type="ECO:0000313" key="8">
    <source>
        <dbReference type="Proteomes" id="UP000503011"/>
    </source>
</evidence>
<feature type="transmembrane region" description="Helical" evidence="5">
    <location>
        <begin position="147"/>
        <end position="172"/>
    </location>
</feature>
<evidence type="ECO:0000259" key="6">
    <source>
        <dbReference type="Pfam" id="PF01061"/>
    </source>
</evidence>
<feature type="transmembrane region" description="Helical" evidence="5">
    <location>
        <begin position="65"/>
        <end position="88"/>
    </location>
</feature>
<dbReference type="EMBL" id="AP022871">
    <property type="protein sequence ID" value="BCB88649.1"/>
    <property type="molecule type" value="Genomic_DNA"/>
</dbReference>
<reference evidence="7 8" key="1">
    <citation type="submission" date="2020-03" db="EMBL/GenBank/DDBJ databases">
        <title>Whole genome shotgun sequence of Phytohabitans suffuscus NBRC 105367.</title>
        <authorList>
            <person name="Komaki H."/>
            <person name="Tamura T."/>
        </authorList>
    </citation>
    <scope>NUCLEOTIDE SEQUENCE [LARGE SCALE GENOMIC DNA]</scope>
    <source>
        <strain evidence="7 8">NBRC 105367</strain>
    </source>
</reference>
<evidence type="ECO:0000256" key="1">
    <source>
        <dbReference type="ARBA" id="ARBA00004141"/>
    </source>
</evidence>
<feature type="domain" description="ABC-2 type transporter transmembrane" evidence="6">
    <location>
        <begin position="43"/>
        <end position="223"/>
    </location>
</feature>
<dbReference type="KEGG" id="psuu:Psuf_059620"/>
<gene>
    <name evidence="7" type="ORF">Psuf_059620</name>
</gene>
<feature type="transmembrane region" description="Helical" evidence="5">
    <location>
        <begin position="179"/>
        <end position="197"/>
    </location>
</feature>
<keyword evidence="4 5" id="KW-0472">Membrane</keyword>
<keyword evidence="8" id="KW-1185">Reference proteome</keyword>
<dbReference type="GO" id="GO:0016020">
    <property type="term" value="C:membrane"/>
    <property type="evidence" value="ECO:0007669"/>
    <property type="project" value="UniProtKB-SubCell"/>
</dbReference>
<keyword evidence="2 5" id="KW-0812">Transmembrane</keyword>